<accession>A0ABX3H612</accession>
<evidence type="ECO:0000259" key="7">
    <source>
        <dbReference type="Pfam" id="PF00483"/>
    </source>
</evidence>
<dbReference type="GO" id="GO:0016779">
    <property type="term" value="F:nucleotidyltransferase activity"/>
    <property type="evidence" value="ECO:0007669"/>
    <property type="project" value="UniProtKB-KW"/>
</dbReference>
<dbReference type="PANTHER" id="PTHR43197:SF1">
    <property type="entry name" value="UTP--GLUCOSE-1-PHOSPHATE URIDYLYLTRANSFERASE"/>
    <property type="match status" value="1"/>
</dbReference>
<dbReference type="InterPro" id="IPR029044">
    <property type="entry name" value="Nucleotide-diphossugar_trans"/>
</dbReference>
<organism evidence="8 9">
    <name type="scientific">Paenibacillus borealis</name>
    <dbReference type="NCBI Taxonomy" id="160799"/>
    <lineage>
        <taxon>Bacteria</taxon>
        <taxon>Bacillati</taxon>
        <taxon>Bacillota</taxon>
        <taxon>Bacilli</taxon>
        <taxon>Bacillales</taxon>
        <taxon>Paenibacillaceae</taxon>
        <taxon>Paenibacillus</taxon>
    </lineage>
</organism>
<dbReference type="EC" id="2.7.7.9" evidence="2 6"/>
<evidence type="ECO:0000256" key="6">
    <source>
        <dbReference type="RuleBase" id="RU361259"/>
    </source>
</evidence>
<comment type="catalytic activity">
    <reaction evidence="5 6">
        <text>alpha-D-glucose 1-phosphate + UTP + H(+) = UDP-alpha-D-glucose + diphosphate</text>
        <dbReference type="Rhea" id="RHEA:19889"/>
        <dbReference type="ChEBI" id="CHEBI:15378"/>
        <dbReference type="ChEBI" id="CHEBI:33019"/>
        <dbReference type="ChEBI" id="CHEBI:46398"/>
        <dbReference type="ChEBI" id="CHEBI:58601"/>
        <dbReference type="ChEBI" id="CHEBI:58885"/>
        <dbReference type="EC" id="2.7.7.9"/>
    </reaction>
</comment>
<dbReference type="PANTHER" id="PTHR43197">
    <property type="entry name" value="UTP--GLUCOSE-1-PHOSPHATE URIDYLYLTRANSFERASE"/>
    <property type="match status" value="1"/>
</dbReference>
<keyword evidence="4 6" id="KW-0548">Nucleotidyltransferase</keyword>
<dbReference type="NCBIfam" id="TIGR01099">
    <property type="entry name" value="galU"/>
    <property type="match status" value="1"/>
</dbReference>
<protein>
    <recommendedName>
        <fullName evidence="2 6">UTP--glucose-1-phosphate uridylyltransferase</fullName>
        <ecNumber evidence="2 6">2.7.7.9</ecNumber>
    </recommendedName>
    <alternativeName>
        <fullName evidence="6">UDP-glucose pyrophosphorylase</fullName>
    </alternativeName>
</protein>
<dbReference type="Proteomes" id="UP000187412">
    <property type="component" value="Unassembled WGS sequence"/>
</dbReference>
<keyword evidence="3 6" id="KW-0808">Transferase</keyword>
<evidence type="ECO:0000256" key="5">
    <source>
        <dbReference type="ARBA" id="ARBA00048128"/>
    </source>
</evidence>
<evidence type="ECO:0000256" key="2">
    <source>
        <dbReference type="ARBA" id="ARBA00012415"/>
    </source>
</evidence>
<evidence type="ECO:0000313" key="8">
    <source>
        <dbReference type="EMBL" id="OMD44628.1"/>
    </source>
</evidence>
<evidence type="ECO:0000256" key="3">
    <source>
        <dbReference type="ARBA" id="ARBA00022679"/>
    </source>
</evidence>
<gene>
    <name evidence="8" type="ORF">BSK56_22365</name>
</gene>
<dbReference type="InterPro" id="IPR005771">
    <property type="entry name" value="GalU_uridylyltTrfase_bac/arc"/>
</dbReference>
<dbReference type="Gene3D" id="3.90.550.10">
    <property type="entry name" value="Spore Coat Polysaccharide Biosynthesis Protein SpsA, Chain A"/>
    <property type="match status" value="1"/>
</dbReference>
<keyword evidence="9" id="KW-1185">Reference proteome</keyword>
<dbReference type="Pfam" id="PF00483">
    <property type="entry name" value="NTP_transferase"/>
    <property type="match status" value="1"/>
</dbReference>
<sequence length="323" mass="35586">MKIRKAVIPAAGLGTRFLPATKAQPKEMLPIVDKPAIQYIVEEAVRSGIESIIIVTGRNKKSIEDHFDKSVELEQTLLEKGKLDLLREVQGISELAGIHYIRQKEPLGLGHAIHCAEQFIGDEPFAVLLGDDIMVSEPPALSQMMRLYEQAEKMIVGVQRVPRQEVSKYGIIASGGSIDGVHAVSGLVEKPVPQAAPSEYAIMGRYILQPSIFSVLARLERGAGGEYQLTDALHEVCRNEGLLALDLQGKRYDIGDKFGYIQATLEIGLQREELRPQLLPYLRKLLGSLEGSEKLRLYWEVRLQAEAAASFDDAGADVHADPV</sequence>
<name>A0ABX3H612_PAEBO</name>
<dbReference type="SUPFAM" id="SSF53448">
    <property type="entry name" value="Nucleotide-diphospho-sugar transferases"/>
    <property type="match status" value="1"/>
</dbReference>
<evidence type="ECO:0000313" key="9">
    <source>
        <dbReference type="Proteomes" id="UP000187412"/>
    </source>
</evidence>
<comment type="similarity">
    <text evidence="1 6">Belongs to the UDPGP type 2 family.</text>
</comment>
<evidence type="ECO:0000256" key="1">
    <source>
        <dbReference type="ARBA" id="ARBA00006890"/>
    </source>
</evidence>
<reference evidence="8 9" key="1">
    <citation type="submission" date="2016-10" db="EMBL/GenBank/DDBJ databases">
        <title>Paenibacillus species isolates.</title>
        <authorList>
            <person name="Beno S.M."/>
        </authorList>
    </citation>
    <scope>NUCLEOTIDE SEQUENCE [LARGE SCALE GENOMIC DNA]</scope>
    <source>
        <strain evidence="8 9">FSL H7-0744</strain>
    </source>
</reference>
<evidence type="ECO:0000256" key="4">
    <source>
        <dbReference type="ARBA" id="ARBA00022695"/>
    </source>
</evidence>
<dbReference type="EMBL" id="MPTB01000031">
    <property type="protein sequence ID" value="OMD44628.1"/>
    <property type="molecule type" value="Genomic_DNA"/>
</dbReference>
<feature type="domain" description="Nucleotidyl transferase" evidence="7">
    <location>
        <begin position="5"/>
        <end position="266"/>
    </location>
</feature>
<dbReference type="InterPro" id="IPR005835">
    <property type="entry name" value="NTP_transferase_dom"/>
</dbReference>
<comment type="caution">
    <text evidence="8">The sequence shown here is derived from an EMBL/GenBank/DDBJ whole genome shotgun (WGS) entry which is preliminary data.</text>
</comment>
<dbReference type="CDD" id="cd02541">
    <property type="entry name" value="UGPase_prokaryotic"/>
    <property type="match status" value="1"/>
</dbReference>
<proteinExistence type="inferred from homology"/>